<protein>
    <recommendedName>
        <fullName evidence="1">Mab-21-like HhH/H2TH-like domain-containing protein</fullName>
    </recommendedName>
</protein>
<feature type="domain" description="Mab-21-like HhH/H2TH-like" evidence="1">
    <location>
        <begin position="245"/>
        <end position="326"/>
    </location>
</feature>
<reference evidence="2 3" key="1">
    <citation type="submission" date="2024-11" db="EMBL/GenBank/DDBJ databases">
        <title>Chromosome-level genome assembly of the freshwater bivalve Anodonta woodiana.</title>
        <authorList>
            <person name="Chen X."/>
        </authorList>
    </citation>
    <scope>NUCLEOTIDE SEQUENCE [LARGE SCALE GENOMIC DNA]</scope>
    <source>
        <strain evidence="2">MN2024</strain>
        <tissue evidence="2">Gills</tissue>
    </source>
</reference>
<gene>
    <name evidence="2" type="ORF">ACJMK2_014515</name>
</gene>
<evidence type="ECO:0000313" key="2">
    <source>
        <dbReference type="EMBL" id="KAL3855299.1"/>
    </source>
</evidence>
<dbReference type="EMBL" id="JBJQND010000014">
    <property type="protein sequence ID" value="KAL3855299.1"/>
    <property type="molecule type" value="Genomic_DNA"/>
</dbReference>
<evidence type="ECO:0000259" key="1">
    <source>
        <dbReference type="Pfam" id="PF20266"/>
    </source>
</evidence>
<organism evidence="2 3">
    <name type="scientific">Sinanodonta woodiana</name>
    <name type="common">Chinese pond mussel</name>
    <name type="synonym">Anodonta woodiana</name>
    <dbReference type="NCBI Taxonomy" id="1069815"/>
    <lineage>
        <taxon>Eukaryota</taxon>
        <taxon>Metazoa</taxon>
        <taxon>Spiralia</taxon>
        <taxon>Lophotrochozoa</taxon>
        <taxon>Mollusca</taxon>
        <taxon>Bivalvia</taxon>
        <taxon>Autobranchia</taxon>
        <taxon>Heteroconchia</taxon>
        <taxon>Palaeoheterodonta</taxon>
        <taxon>Unionida</taxon>
        <taxon>Unionoidea</taxon>
        <taxon>Unionidae</taxon>
        <taxon>Unioninae</taxon>
        <taxon>Sinanodonta</taxon>
    </lineage>
</organism>
<dbReference type="PANTHER" id="PTHR10656">
    <property type="entry name" value="CELL FATE DETERMINING PROTEIN MAB21-RELATED"/>
    <property type="match status" value="1"/>
</dbReference>
<sequence>MEGNVPAYYRDVSLRLFNVLDKVGLSEDIRWKRINMILQAEEIVSIFCKCPHQIFGSQAEATTTQGLKSDLDIVECPKRVGVLQSIPSLETYKLSYLMVCDASTPPGYVKLQMLDRGSSLPLFDVQRNGHSLDSLGRSVLCSRNFHHVSDFERHGPADTRLINRSLSMDRVLALRVRSWPCQASQWGNEINNYPSQANIFLVKETGALIVPVGHPFSPESHLEWRISISYGEKILVWQFNSTQYKCYVLLKMIKKHFVQPICREKGLSSYHCKTCVFYTLQSTPSSLWQPENLLLCVELCLRKLCQWVKIGYCPNYFIPGENMFHGKVYGHIQVQLLAVLHDLLRQEGKYLLRLSYDGLGQRLTRLCQTSLIDSMNQVHDGVESMGLSIYILTGNIQQAQMRFACEDMDNKIGFVKKICSTHTTIQTVLTVFCSSGLGSDLASQCLSQDVIDQDRLDIAHELLTFGCSSDVTSGRLKLAVFYLMQDNLIMAENVLHQIQDNYTYLVADCRTNPPAKALCQIRENNLSTAEFVRQYIALPVCFSQSEIHCMPKALILKIFISRRSYLIDTCPPQCACVDPTFFLHYLECQCNFLQGKTSHKMAALYNMIWDVFYKNLKFMDSALSLLASCLMQDGKYMNAWTVLCISMRLQNEHNAAMWQIAFLINDAFRLLRLRQ</sequence>
<evidence type="ECO:0000313" key="3">
    <source>
        <dbReference type="Proteomes" id="UP001634394"/>
    </source>
</evidence>
<dbReference type="InterPro" id="IPR046906">
    <property type="entry name" value="Mab-21_HhH/H2TH-like"/>
</dbReference>
<proteinExistence type="predicted"/>
<dbReference type="SMART" id="SM01265">
    <property type="entry name" value="Mab-21"/>
    <property type="match status" value="1"/>
</dbReference>
<comment type="caution">
    <text evidence="2">The sequence shown here is derived from an EMBL/GenBank/DDBJ whole genome shotgun (WGS) entry which is preliminary data.</text>
</comment>
<dbReference type="PANTHER" id="PTHR10656:SF69">
    <property type="entry name" value="MAB-21-LIKE HHH_H2TH-LIKE DOMAIN-CONTAINING PROTEIN"/>
    <property type="match status" value="1"/>
</dbReference>
<dbReference type="Pfam" id="PF20266">
    <property type="entry name" value="Mab-21_C"/>
    <property type="match status" value="1"/>
</dbReference>
<accession>A0ABD3V0Y7</accession>
<dbReference type="InterPro" id="IPR024810">
    <property type="entry name" value="MAB21L/cGLR"/>
</dbReference>
<dbReference type="AlphaFoldDB" id="A0ABD3V0Y7"/>
<name>A0ABD3V0Y7_SINWO</name>
<dbReference type="Gene3D" id="1.10.1410.40">
    <property type="match status" value="1"/>
</dbReference>
<keyword evidence="3" id="KW-1185">Reference proteome</keyword>
<dbReference type="Proteomes" id="UP001634394">
    <property type="component" value="Unassembled WGS sequence"/>
</dbReference>